<name>A0A6N9Q1Q2_9BACL</name>
<feature type="domain" description="Fe/B12 periplasmic-binding" evidence="1">
    <location>
        <begin position="2"/>
        <end position="285"/>
    </location>
</feature>
<comment type="caution">
    <text evidence="2">The sequence shown here is derived from an EMBL/GenBank/DDBJ whole genome shotgun (WGS) entry which is preliminary data.</text>
</comment>
<gene>
    <name evidence="2" type="ORF">ERL59_03650</name>
</gene>
<dbReference type="Gene3D" id="3.40.50.1980">
    <property type="entry name" value="Nitrogenase molybdenum iron protein domain"/>
    <property type="match status" value="2"/>
</dbReference>
<dbReference type="SUPFAM" id="SSF53807">
    <property type="entry name" value="Helical backbone' metal receptor"/>
    <property type="match status" value="1"/>
</dbReference>
<dbReference type="RefSeq" id="WP_160644635.1">
    <property type="nucleotide sequence ID" value="NZ_SIJB01000008.1"/>
</dbReference>
<dbReference type="PROSITE" id="PS50983">
    <property type="entry name" value="FE_B12_PBP"/>
    <property type="match status" value="1"/>
</dbReference>
<evidence type="ECO:0000313" key="2">
    <source>
        <dbReference type="EMBL" id="NBI28054.1"/>
    </source>
</evidence>
<dbReference type="InterPro" id="IPR051030">
    <property type="entry name" value="Vitamin_B12-ABC_binding"/>
</dbReference>
<dbReference type="Pfam" id="PF01497">
    <property type="entry name" value="Peripla_BP_2"/>
    <property type="match status" value="1"/>
</dbReference>
<sequence>MKVISCLPAATEMIYELGLDSYLSGVTFECPSDKPKVVRSVLEGKDLSSSEINEIVSQHVKEDKSLYYIEQELLEKIEPDIMFTQHVCDVCQVGTSYVEKAVYQLKKQPKIIPLIPKNLNEIFENVLIVAKELGTEQKGIELVESYHKRIIHIQNKIKHNNKQKISVFFMEWINPIYNSGHWIPELVQLAGGKDALASPEGHSNVIHFEDLKNYDPEMIVISPCGYNGEKAKQEVLQLEDLEGWKELKAVKNNQVFLLDANFFTQPSIGVIEGIELLASLFYPDLFPANKTEPLC</sequence>
<dbReference type="EMBL" id="SIJB01000008">
    <property type="protein sequence ID" value="NBI28054.1"/>
    <property type="molecule type" value="Genomic_DNA"/>
</dbReference>
<evidence type="ECO:0000259" key="1">
    <source>
        <dbReference type="PROSITE" id="PS50983"/>
    </source>
</evidence>
<evidence type="ECO:0000313" key="3">
    <source>
        <dbReference type="Proteomes" id="UP000448943"/>
    </source>
</evidence>
<dbReference type="PANTHER" id="PTHR42860:SF1">
    <property type="entry name" value="VITAMIN B12-BINDING PROTEIN"/>
    <property type="match status" value="1"/>
</dbReference>
<reference evidence="2 3" key="1">
    <citation type="submission" date="2019-01" db="EMBL/GenBank/DDBJ databases">
        <title>Chengkuizengella sp. nov., isolated from deep-sea sediment of East Pacific Ocean.</title>
        <authorList>
            <person name="Yang J."/>
            <person name="Lai Q."/>
            <person name="Shao Z."/>
        </authorList>
    </citation>
    <scope>NUCLEOTIDE SEQUENCE [LARGE SCALE GENOMIC DNA]</scope>
    <source>
        <strain evidence="2 3">YPA3-1-1</strain>
    </source>
</reference>
<dbReference type="AlphaFoldDB" id="A0A6N9Q1Q2"/>
<dbReference type="Proteomes" id="UP000448943">
    <property type="component" value="Unassembled WGS sequence"/>
</dbReference>
<keyword evidence="3" id="KW-1185">Reference proteome</keyword>
<dbReference type="OrthoDB" id="9787772at2"/>
<accession>A0A6N9Q1Q2</accession>
<dbReference type="InterPro" id="IPR002491">
    <property type="entry name" value="ABC_transptr_periplasmic_BD"/>
</dbReference>
<dbReference type="PANTHER" id="PTHR42860">
    <property type="entry name" value="VITAMIN B12-BINDING PROTEIN"/>
    <property type="match status" value="1"/>
</dbReference>
<organism evidence="2 3">
    <name type="scientific">Chengkuizengella marina</name>
    <dbReference type="NCBI Taxonomy" id="2507566"/>
    <lineage>
        <taxon>Bacteria</taxon>
        <taxon>Bacillati</taxon>
        <taxon>Bacillota</taxon>
        <taxon>Bacilli</taxon>
        <taxon>Bacillales</taxon>
        <taxon>Paenibacillaceae</taxon>
        <taxon>Chengkuizengella</taxon>
    </lineage>
</organism>
<proteinExistence type="predicted"/>
<protein>
    <submittedName>
        <fullName evidence="2">ABC transporter substrate-binding protein</fullName>
    </submittedName>
</protein>